<evidence type="ECO:0000313" key="3">
    <source>
        <dbReference type="Proteomes" id="UP000292702"/>
    </source>
</evidence>
<dbReference type="AlphaFoldDB" id="A0A4R0RK86"/>
<protein>
    <recommendedName>
        <fullName evidence="4">Zn(2)-C6 fungal-type domain-containing protein</fullName>
    </recommendedName>
</protein>
<comment type="caution">
    <text evidence="2">The sequence shown here is derived from an EMBL/GenBank/DDBJ whole genome shotgun (WGS) entry which is preliminary data.</text>
</comment>
<dbReference type="OrthoDB" id="2804509at2759"/>
<dbReference type="CDD" id="cd00067">
    <property type="entry name" value="GAL4"/>
    <property type="match status" value="1"/>
</dbReference>
<evidence type="ECO:0000313" key="2">
    <source>
        <dbReference type="EMBL" id="TCD67313.1"/>
    </source>
</evidence>
<dbReference type="GO" id="GO:0008270">
    <property type="term" value="F:zinc ion binding"/>
    <property type="evidence" value="ECO:0007669"/>
    <property type="project" value="InterPro"/>
</dbReference>
<sequence length="397" mass="43431">MSSDKAPFEPAEHADGWSSTPPWYKSEHEAPAFSRLSTSSTLDSEYPLYPDRQPRLAVDTQMFEAHQSHLSHRFPTASHPGHPGNDMTHRYPTSNVDLMHQQTYSSYGGNTTYSQHQGRGYSLSHGLNDAATHPYTPDRMESTLAAPSSDGLIHSTNSSLATSARLANFAQVSGTLHQYACAKQRRSRHDPGGGSSPYGHTETLQIGAYHDDGLPGYHNMIEEPLPIASPHSSALYNAIMEVPAHAPHRQPTRPDPIQTEDTRYTTYRDESPGEQLQYPDESSQAEGSSSASTTPISPMPSPFTLTPLDKARNGPVRTEAPPLDRVKYKRGTPTKVACFFCRKRKIACGGPPEGSKDGACSLECYYPEAAQRGRRSPLPAGVPSEGFSMGFLYSDHS</sequence>
<dbReference type="EMBL" id="RWJN01000102">
    <property type="protein sequence ID" value="TCD67313.1"/>
    <property type="molecule type" value="Genomic_DNA"/>
</dbReference>
<feature type="compositionally biased region" description="Low complexity" evidence="1">
    <location>
        <begin position="281"/>
        <end position="292"/>
    </location>
</feature>
<gene>
    <name evidence="2" type="ORF">EIP91_000283</name>
</gene>
<keyword evidence="3" id="KW-1185">Reference proteome</keyword>
<name>A0A4R0RK86_9APHY</name>
<feature type="region of interest" description="Disordered" evidence="1">
    <location>
        <begin position="29"/>
        <end position="48"/>
    </location>
</feature>
<feature type="region of interest" description="Disordered" evidence="1">
    <location>
        <begin position="66"/>
        <end position="88"/>
    </location>
</feature>
<accession>A0A4R0RK86</accession>
<proteinExistence type="predicted"/>
<feature type="region of interest" description="Disordered" evidence="1">
    <location>
        <begin position="1"/>
        <end position="24"/>
    </location>
</feature>
<evidence type="ECO:0008006" key="4">
    <source>
        <dbReference type="Google" id="ProtNLM"/>
    </source>
</evidence>
<evidence type="ECO:0000256" key="1">
    <source>
        <dbReference type="SAM" id="MobiDB-lite"/>
    </source>
</evidence>
<reference evidence="2 3" key="1">
    <citation type="submission" date="2018-11" db="EMBL/GenBank/DDBJ databases">
        <title>Genome assembly of Steccherinum ochraceum LE-BIN_3174, the white-rot fungus of the Steccherinaceae family (The Residual Polyporoid clade, Polyporales, Basidiomycota).</title>
        <authorList>
            <person name="Fedorova T.V."/>
            <person name="Glazunova O.A."/>
            <person name="Landesman E.O."/>
            <person name="Moiseenko K.V."/>
            <person name="Psurtseva N.V."/>
            <person name="Savinova O.S."/>
            <person name="Shakhova N.V."/>
            <person name="Tyazhelova T.V."/>
            <person name="Vasina D.V."/>
        </authorList>
    </citation>
    <scope>NUCLEOTIDE SEQUENCE [LARGE SCALE GENOMIC DNA]</scope>
    <source>
        <strain evidence="2 3">LE-BIN_3174</strain>
    </source>
</reference>
<dbReference type="Proteomes" id="UP000292702">
    <property type="component" value="Unassembled WGS sequence"/>
</dbReference>
<organism evidence="2 3">
    <name type="scientific">Steccherinum ochraceum</name>
    <dbReference type="NCBI Taxonomy" id="92696"/>
    <lineage>
        <taxon>Eukaryota</taxon>
        <taxon>Fungi</taxon>
        <taxon>Dikarya</taxon>
        <taxon>Basidiomycota</taxon>
        <taxon>Agaricomycotina</taxon>
        <taxon>Agaricomycetes</taxon>
        <taxon>Polyporales</taxon>
        <taxon>Steccherinaceae</taxon>
        <taxon>Steccherinum</taxon>
    </lineage>
</organism>
<dbReference type="GO" id="GO:0000981">
    <property type="term" value="F:DNA-binding transcription factor activity, RNA polymerase II-specific"/>
    <property type="evidence" value="ECO:0007669"/>
    <property type="project" value="InterPro"/>
</dbReference>
<feature type="compositionally biased region" description="Basic and acidic residues" evidence="1">
    <location>
        <begin position="1"/>
        <end position="15"/>
    </location>
</feature>
<dbReference type="InterPro" id="IPR001138">
    <property type="entry name" value="Zn2Cys6_DnaBD"/>
</dbReference>
<feature type="region of interest" description="Disordered" evidence="1">
    <location>
        <begin position="181"/>
        <end position="202"/>
    </location>
</feature>
<feature type="region of interest" description="Disordered" evidence="1">
    <location>
        <begin position="267"/>
        <end position="321"/>
    </location>
</feature>